<evidence type="ECO:0000313" key="3">
    <source>
        <dbReference type="Proteomes" id="UP001595817"/>
    </source>
</evidence>
<keyword evidence="2" id="KW-0560">Oxidoreductase</keyword>
<name>A0ABV8X380_9LACT</name>
<dbReference type="EC" id="1.-.-.-" evidence="2"/>
<proteinExistence type="predicted"/>
<dbReference type="EMBL" id="JBHSEC010000014">
    <property type="protein sequence ID" value="MFC4410393.1"/>
    <property type="molecule type" value="Genomic_DNA"/>
</dbReference>
<organism evidence="2 3">
    <name type="scientific">Chungangia koreensis</name>
    <dbReference type="NCBI Taxonomy" id="752657"/>
    <lineage>
        <taxon>Bacteria</taxon>
        <taxon>Bacillati</taxon>
        <taxon>Bacillota</taxon>
        <taxon>Bacilli</taxon>
        <taxon>Lactobacillales</taxon>
        <taxon>Chungangia</taxon>
    </lineage>
</organism>
<dbReference type="Pfam" id="PF03992">
    <property type="entry name" value="ABM"/>
    <property type="match status" value="1"/>
</dbReference>
<dbReference type="PROSITE" id="PS51725">
    <property type="entry name" value="ABM"/>
    <property type="match status" value="1"/>
</dbReference>
<comment type="caution">
    <text evidence="2">The sequence shown here is derived from an EMBL/GenBank/DDBJ whole genome shotgun (WGS) entry which is preliminary data.</text>
</comment>
<feature type="domain" description="ABM" evidence="1">
    <location>
        <begin position="3"/>
        <end position="92"/>
    </location>
</feature>
<dbReference type="Gene3D" id="3.30.70.100">
    <property type="match status" value="1"/>
</dbReference>
<dbReference type="RefSeq" id="WP_378154181.1">
    <property type="nucleotide sequence ID" value="NZ_JBHSEC010000014.1"/>
</dbReference>
<evidence type="ECO:0000313" key="2">
    <source>
        <dbReference type="EMBL" id="MFC4410393.1"/>
    </source>
</evidence>
<accession>A0ABV8X380</accession>
<gene>
    <name evidence="2" type="ORF">ACFOZY_08150</name>
</gene>
<dbReference type="Proteomes" id="UP001595817">
    <property type="component" value="Unassembled WGS sequence"/>
</dbReference>
<reference evidence="3" key="1">
    <citation type="journal article" date="2019" name="Int. J. Syst. Evol. Microbiol.">
        <title>The Global Catalogue of Microorganisms (GCM) 10K type strain sequencing project: providing services to taxonomists for standard genome sequencing and annotation.</title>
        <authorList>
            <consortium name="The Broad Institute Genomics Platform"/>
            <consortium name="The Broad Institute Genome Sequencing Center for Infectious Disease"/>
            <person name="Wu L."/>
            <person name="Ma J."/>
        </authorList>
    </citation>
    <scope>NUCLEOTIDE SEQUENCE [LARGE SCALE GENOMIC DNA]</scope>
    <source>
        <strain evidence="3">CCUG 59778</strain>
    </source>
</reference>
<dbReference type="SUPFAM" id="SSF54909">
    <property type="entry name" value="Dimeric alpha+beta barrel"/>
    <property type="match status" value="1"/>
</dbReference>
<dbReference type="InterPro" id="IPR011008">
    <property type="entry name" value="Dimeric_a/b-barrel"/>
</dbReference>
<protein>
    <submittedName>
        <fullName evidence="2">Quinol monooxygenase</fullName>
        <ecNumber evidence="2">1.-.-.-</ecNumber>
    </submittedName>
</protein>
<keyword evidence="3" id="KW-1185">Reference proteome</keyword>
<sequence length="102" mass="11448">MSFGIFGKISAVEGKRDQLSEILLTAAKALQSMKECEIYMVNINDEEPNSIWVTEVWKDEEAHKASLSNEEVRNLIMKGRSLITGMERLNTFEVLGGKGLTK</sequence>
<dbReference type="GO" id="GO:0004497">
    <property type="term" value="F:monooxygenase activity"/>
    <property type="evidence" value="ECO:0007669"/>
    <property type="project" value="UniProtKB-KW"/>
</dbReference>
<evidence type="ECO:0000259" key="1">
    <source>
        <dbReference type="PROSITE" id="PS51725"/>
    </source>
</evidence>
<keyword evidence="2" id="KW-0503">Monooxygenase</keyword>
<dbReference type="InterPro" id="IPR007138">
    <property type="entry name" value="ABM_dom"/>
</dbReference>